<protein>
    <submittedName>
        <fullName evidence="1">Uncharacterized protein</fullName>
    </submittedName>
</protein>
<proteinExistence type="predicted"/>
<sequence>MISLTSLQQALTDNYEQIESLLSKKCYDEASVRMDYRQSLIESLLQLVENKQNLKQDAMLLAAIIYKQEESMKKMASDHQKLIFKKLSSIGLASKAKRVYSENIKGL</sequence>
<accession>A0AAW5M7H4</accession>
<dbReference type="RefSeq" id="WP_106843023.1">
    <property type="nucleotide sequence ID" value="NZ_CAWNZF010000024.1"/>
</dbReference>
<reference evidence="1" key="1">
    <citation type="submission" date="2022-08" db="EMBL/GenBank/DDBJ databases">
        <title>A global survey of hypervirulent Aeromonas hydrophila identified this emerging pathogen in farmed fish in the lower Mekong River basin.</title>
        <authorList>
            <person name="Xu T."/>
            <person name="Rasmussen-Ivey C.R."/>
            <person name="Moen F.S."/>
            <person name="Fernandez Bravo A."/>
            <person name="Lamy B."/>
            <person name="Beaz-Hidalgo R."/>
            <person name="Khan C.D."/>
            <person name="Castro Escarpulli G."/>
            <person name="Yasin I.S.M."/>
            <person name="Figueras M.J."/>
            <person name="Azzam Sayuti M."/>
            <person name="Karim M.M."/>
            <person name="Alam K.M."/>
            <person name="Le T.T.T."/>
            <person name="Thao N.H.P."/>
            <person name="Addo S."/>
            <person name="Duodu S."/>
            <person name="Ali S."/>
            <person name="Mey S."/>
            <person name="Somony T."/>
            <person name="Liles M.R."/>
        </authorList>
    </citation>
    <scope>NUCLEOTIDE SEQUENCE</scope>
    <source>
        <strain evidence="1">0.14</strain>
    </source>
</reference>
<comment type="caution">
    <text evidence="1">The sequence shown here is derived from an EMBL/GenBank/DDBJ whole genome shotgun (WGS) entry which is preliminary data.</text>
</comment>
<dbReference type="EMBL" id="JANLFC010000010">
    <property type="protein sequence ID" value="MCR4447280.1"/>
    <property type="molecule type" value="Genomic_DNA"/>
</dbReference>
<evidence type="ECO:0000313" key="1">
    <source>
        <dbReference type="EMBL" id="MCR4447280.1"/>
    </source>
</evidence>
<dbReference type="Proteomes" id="UP001204061">
    <property type="component" value="Unassembled WGS sequence"/>
</dbReference>
<gene>
    <name evidence="1" type="ORF">NS965_02640</name>
</gene>
<name>A0AAW5M7H4_AERVE</name>
<evidence type="ECO:0000313" key="2">
    <source>
        <dbReference type="Proteomes" id="UP001204061"/>
    </source>
</evidence>
<dbReference type="AlphaFoldDB" id="A0AAW5M7H4"/>
<organism evidence="1 2">
    <name type="scientific">Aeromonas veronii</name>
    <dbReference type="NCBI Taxonomy" id="654"/>
    <lineage>
        <taxon>Bacteria</taxon>
        <taxon>Pseudomonadati</taxon>
        <taxon>Pseudomonadota</taxon>
        <taxon>Gammaproteobacteria</taxon>
        <taxon>Aeromonadales</taxon>
        <taxon>Aeromonadaceae</taxon>
        <taxon>Aeromonas</taxon>
    </lineage>
</organism>